<reference evidence="3" key="1">
    <citation type="journal article" date="2009" name="Science">
        <title>The B73 maize genome: complexity, diversity, and dynamics.</title>
        <authorList>
            <person name="Schnable P.S."/>
            <person name="Ware D."/>
            <person name="Fulton R.S."/>
            <person name="Stein J.C."/>
            <person name="Wei F."/>
            <person name="Pasternak S."/>
            <person name="Liang C."/>
            <person name="Zhang J."/>
            <person name="Fulton L."/>
            <person name="Graves T.A."/>
            <person name="Minx P."/>
            <person name="Reily A.D."/>
            <person name="Courtney L."/>
            <person name="Kruchowski S.S."/>
            <person name="Tomlinson C."/>
            <person name="Strong C."/>
            <person name="Delehaunty K."/>
            <person name="Fronick C."/>
            <person name="Courtney B."/>
            <person name="Rock S.M."/>
            <person name="Belter E."/>
            <person name="Du F."/>
            <person name="Kim K."/>
            <person name="Abbott R.M."/>
            <person name="Cotton M."/>
            <person name="Levy A."/>
            <person name="Marchetto P."/>
            <person name="Ochoa K."/>
            <person name="Jackson S.M."/>
            <person name="Gillam B."/>
            <person name="Chen W."/>
            <person name="Yan L."/>
            <person name="Higginbotham J."/>
            <person name="Cardenas M."/>
            <person name="Waligorski J."/>
            <person name="Applebaum E."/>
            <person name="Phelps L."/>
            <person name="Falcone J."/>
            <person name="Kanchi K."/>
            <person name="Thane T."/>
            <person name="Scimone A."/>
            <person name="Thane N."/>
            <person name="Henke J."/>
            <person name="Wang T."/>
            <person name="Ruppert J."/>
            <person name="Shah N."/>
            <person name="Rotter K."/>
            <person name="Hodges J."/>
            <person name="Ingenthron E."/>
            <person name="Cordes M."/>
            <person name="Kohlberg S."/>
            <person name="Sgro J."/>
            <person name="Delgado B."/>
            <person name="Mead K."/>
            <person name="Chinwalla A."/>
            <person name="Leonard S."/>
            <person name="Crouse K."/>
            <person name="Collura K."/>
            <person name="Kudrna D."/>
            <person name="Currie J."/>
            <person name="He R."/>
            <person name="Angelova A."/>
            <person name="Rajasekar S."/>
            <person name="Mueller T."/>
            <person name="Lomeli R."/>
            <person name="Scara G."/>
            <person name="Ko A."/>
            <person name="Delaney K."/>
            <person name="Wissotski M."/>
            <person name="Lopez G."/>
            <person name="Campos D."/>
            <person name="Braidotti M."/>
            <person name="Ashley E."/>
            <person name="Golser W."/>
            <person name="Kim H."/>
            <person name="Lee S."/>
            <person name="Lin J."/>
            <person name="Dujmic Z."/>
            <person name="Kim W."/>
            <person name="Talag J."/>
            <person name="Zuccolo A."/>
            <person name="Fan C."/>
            <person name="Sebastian A."/>
            <person name="Kramer M."/>
            <person name="Spiegel L."/>
            <person name="Nascimento L."/>
            <person name="Zutavern T."/>
            <person name="Miller B."/>
            <person name="Ambroise C."/>
            <person name="Muller S."/>
            <person name="Spooner W."/>
            <person name="Narechania A."/>
            <person name="Ren L."/>
            <person name="Wei S."/>
            <person name="Kumari S."/>
            <person name="Faga B."/>
            <person name="Levy M.J."/>
            <person name="McMahan L."/>
            <person name="Van Buren P."/>
            <person name="Vaughn M.W."/>
            <person name="Ying K."/>
            <person name="Yeh C.-T."/>
            <person name="Emrich S.J."/>
            <person name="Jia Y."/>
            <person name="Kalyanaraman A."/>
            <person name="Hsia A.-P."/>
            <person name="Barbazuk W.B."/>
            <person name="Baucom R.S."/>
            <person name="Brutnell T.P."/>
            <person name="Carpita N.C."/>
            <person name="Chaparro C."/>
            <person name="Chia J.-M."/>
            <person name="Deragon J.-M."/>
            <person name="Estill J.C."/>
            <person name="Fu Y."/>
            <person name="Jeddeloh J.A."/>
            <person name="Han Y."/>
            <person name="Lee H."/>
            <person name="Li P."/>
            <person name="Lisch D.R."/>
            <person name="Liu S."/>
            <person name="Liu Z."/>
            <person name="Nagel D.H."/>
            <person name="McCann M.C."/>
            <person name="SanMiguel P."/>
            <person name="Myers A.M."/>
            <person name="Nettleton D."/>
            <person name="Nguyen J."/>
            <person name="Penning B.W."/>
            <person name="Ponnala L."/>
            <person name="Schneider K.L."/>
            <person name="Schwartz D.C."/>
            <person name="Sharma A."/>
            <person name="Soderlund C."/>
            <person name="Springer N.M."/>
            <person name="Sun Q."/>
            <person name="Wang H."/>
            <person name="Waterman M."/>
            <person name="Westerman R."/>
            <person name="Wolfgruber T.K."/>
            <person name="Yang L."/>
            <person name="Yu Y."/>
            <person name="Zhang L."/>
            <person name="Zhou S."/>
            <person name="Zhu Q."/>
            <person name="Bennetzen J.L."/>
            <person name="Dawe R.K."/>
            <person name="Jiang J."/>
            <person name="Jiang N."/>
            <person name="Presting G.G."/>
            <person name="Wessler S.R."/>
            <person name="Aluru S."/>
            <person name="Martienssen R.A."/>
            <person name="Clifton S.W."/>
            <person name="McCombie W.R."/>
            <person name="Wing R.A."/>
            <person name="Wilson R.K."/>
        </authorList>
    </citation>
    <scope>NUCLEOTIDE SEQUENCE [LARGE SCALE GENOMIC DNA]</scope>
    <source>
        <strain evidence="3">cv. B73</strain>
    </source>
</reference>
<feature type="compositionally biased region" description="Low complexity" evidence="1">
    <location>
        <begin position="130"/>
        <end position="139"/>
    </location>
</feature>
<dbReference type="Gramene" id="Zm00001eb417500_T002">
    <property type="protein sequence ID" value="Zm00001eb417500_P002"/>
    <property type="gene ID" value="Zm00001eb417500"/>
</dbReference>
<organism evidence="2 3">
    <name type="scientific">Zea mays</name>
    <name type="common">Maize</name>
    <dbReference type="NCBI Taxonomy" id="4577"/>
    <lineage>
        <taxon>Eukaryota</taxon>
        <taxon>Viridiplantae</taxon>
        <taxon>Streptophyta</taxon>
        <taxon>Embryophyta</taxon>
        <taxon>Tracheophyta</taxon>
        <taxon>Spermatophyta</taxon>
        <taxon>Magnoliopsida</taxon>
        <taxon>Liliopsida</taxon>
        <taxon>Poales</taxon>
        <taxon>Poaceae</taxon>
        <taxon>PACMAD clade</taxon>
        <taxon>Panicoideae</taxon>
        <taxon>Andropogonodae</taxon>
        <taxon>Andropogoneae</taxon>
        <taxon>Tripsacinae</taxon>
        <taxon>Zea</taxon>
    </lineage>
</organism>
<evidence type="ECO:0000256" key="1">
    <source>
        <dbReference type="SAM" id="MobiDB-lite"/>
    </source>
</evidence>
<evidence type="ECO:0000313" key="3">
    <source>
        <dbReference type="Proteomes" id="UP000007305"/>
    </source>
</evidence>
<feature type="compositionally biased region" description="Basic and acidic residues" evidence="1">
    <location>
        <begin position="150"/>
        <end position="159"/>
    </location>
</feature>
<keyword evidence="3" id="KW-1185">Reference proteome</keyword>
<dbReference type="EnsemblPlants" id="Zm00001eb417500_T002">
    <property type="protein sequence ID" value="Zm00001eb417500_P002"/>
    <property type="gene ID" value="Zm00001eb417500"/>
</dbReference>
<protein>
    <submittedName>
        <fullName evidence="2">Uncharacterized protein</fullName>
    </submittedName>
</protein>
<feature type="compositionally biased region" description="Basic residues" evidence="1">
    <location>
        <begin position="118"/>
        <end position="129"/>
    </location>
</feature>
<dbReference type="Proteomes" id="UP000007305">
    <property type="component" value="Chromosome 10"/>
</dbReference>
<feature type="region of interest" description="Disordered" evidence="1">
    <location>
        <begin position="48"/>
        <end position="183"/>
    </location>
</feature>
<name>A0A804RKM7_MAIZE</name>
<dbReference type="OrthoDB" id="46529at2759"/>
<sequence length="225" mass="24864">MCATPAFSFLFLSHRQGNSQRWAAARAILFLPHRRRRRPSAWTGRCRRWASSSPVSPPKRWSAASPSPRPAARRDAVDAALRLAQRRRVGADGGDDGQHRGLRRVGVPEAGRGAALHQPRRPRAPRRPRPGAGHARPTRPQNPGLGGPDMADRSFHLGEQRSGVNSEGHPIDQSTNTRKDEELRTRPEEIFIQVVELLTKACLPPTLSHTYSGGAPSMSLLHHQL</sequence>
<reference evidence="2" key="3">
    <citation type="submission" date="2021-05" db="UniProtKB">
        <authorList>
            <consortium name="EnsemblPlants"/>
        </authorList>
    </citation>
    <scope>IDENTIFICATION</scope>
    <source>
        <strain evidence="2">cv. B73</strain>
    </source>
</reference>
<dbReference type="InParanoid" id="A0A804RKM7"/>
<gene>
    <name evidence="2" type="primary">LOC100191529</name>
</gene>
<evidence type="ECO:0000313" key="2">
    <source>
        <dbReference type="EnsemblPlants" id="Zm00001eb417500_P002"/>
    </source>
</evidence>
<reference evidence="2" key="2">
    <citation type="submission" date="2019-07" db="EMBL/GenBank/DDBJ databases">
        <authorList>
            <person name="Seetharam A."/>
            <person name="Woodhouse M."/>
            <person name="Cannon E."/>
        </authorList>
    </citation>
    <scope>NUCLEOTIDE SEQUENCE [LARGE SCALE GENOMIC DNA]</scope>
    <source>
        <strain evidence="2">cv. B73</strain>
    </source>
</reference>
<accession>A0A804RKM7</accession>
<dbReference type="AlphaFoldDB" id="A0A804RKM7"/>
<proteinExistence type="predicted"/>